<name>A0A0A9QB85_ARUDO</name>
<feature type="compositionally biased region" description="Polar residues" evidence="1">
    <location>
        <begin position="1"/>
        <end position="11"/>
    </location>
</feature>
<dbReference type="EMBL" id="GBRH01281025">
    <property type="protein sequence ID" value="JAD16870.1"/>
    <property type="molecule type" value="Transcribed_RNA"/>
</dbReference>
<proteinExistence type="predicted"/>
<dbReference type="AlphaFoldDB" id="A0A0A9QB85"/>
<organism evidence="2">
    <name type="scientific">Arundo donax</name>
    <name type="common">Giant reed</name>
    <name type="synonym">Donax arundinaceus</name>
    <dbReference type="NCBI Taxonomy" id="35708"/>
    <lineage>
        <taxon>Eukaryota</taxon>
        <taxon>Viridiplantae</taxon>
        <taxon>Streptophyta</taxon>
        <taxon>Embryophyta</taxon>
        <taxon>Tracheophyta</taxon>
        <taxon>Spermatophyta</taxon>
        <taxon>Magnoliopsida</taxon>
        <taxon>Liliopsida</taxon>
        <taxon>Poales</taxon>
        <taxon>Poaceae</taxon>
        <taxon>PACMAD clade</taxon>
        <taxon>Arundinoideae</taxon>
        <taxon>Arundineae</taxon>
        <taxon>Arundo</taxon>
    </lineage>
</organism>
<evidence type="ECO:0000256" key="1">
    <source>
        <dbReference type="SAM" id="MobiDB-lite"/>
    </source>
</evidence>
<sequence length="81" mass="8034">MIGTVNENASVSPCDRPSPSPSAWTGAFAPSIGSSTSTGACASEIETWTGYVSVDGSGGAGSMGAQEVAAARAIWALGRRL</sequence>
<feature type="region of interest" description="Disordered" evidence="1">
    <location>
        <begin position="1"/>
        <end position="27"/>
    </location>
</feature>
<reference evidence="2" key="1">
    <citation type="submission" date="2014-09" db="EMBL/GenBank/DDBJ databases">
        <authorList>
            <person name="Magalhaes I.L.F."/>
            <person name="Oliveira U."/>
            <person name="Santos F.R."/>
            <person name="Vidigal T.H.D.A."/>
            <person name="Brescovit A.D."/>
            <person name="Santos A.J."/>
        </authorList>
    </citation>
    <scope>NUCLEOTIDE SEQUENCE</scope>
    <source>
        <tissue evidence="2">Shoot tissue taken approximately 20 cm above the soil surface</tissue>
    </source>
</reference>
<protein>
    <submittedName>
        <fullName evidence="2">Uncharacterized protein</fullName>
    </submittedName>
</protein>
<reference evidence="2" key="2">
    <citation type="journal article" date="2015" name="Data Brief">
        <title>Shoot transcriptome of the giant reed, Arundo donax.</title>
        <authorList>
            <person name="Barrero R.A."/>
            <person name="Guerrero F.D."/>
            <person name="Moolhuijzen P."/>
            <person name="Goolsby J.A."/>
            <person name="Tidwell J."/>
            <person name="Bellgard S.E."/>
            <person name="Bellgard M.I."/>
        </authorList>
    </citation>
    <scope>NUCLEOTIDE SEQUENCE</scope>
    <source>
        <tissue evidence="2">Shoot tissue taken approximately 20 cm above the soil surface</tissue>
    </source>
</reference>
<evidence type="ECO:0000313" key="2">
    <source>
        <dbReference type="EMBL" id="JAD16870.1"/>
    </source>
</evidence>
<accession>A0A0A9QB85</accession>